<dbReference type="Pfam" id="PF05016">
    <property type="entry name" value="ParE_toxin"/>
    <property type="match status" value="1"/>
</dbReference>
<dbReference type="KEGG" id="pej:FYC62_11875"/>
<gene>
    <name evidence="2" type="ORF">FYC62_11875</name>
</gene>
<keyword evidence="3" id="KW-1185">Reference proteome</keyword>
<proteinExistence type="predicted"/>
<dbReference type="AlphaFoldDB" id="A0A5C0VM22"/>
<dbReference type="Proteomes" id="UP000323653">
    <property type="component" value="Chromosome"/>
</dbReference>
<reference evidence="2 3" key="1">
    <citation type="submission" date="2019-08" db="EMBL/GenBank/DDBJ databases">
        <title>Pedobacter sp. nov., isolated from Han river, South Korea.</title>
        <authorList>
            <person name="Lee D.-H."/>
            <person name="Kim Y.-S."/>
            <person name="Hwang E.-M."/>
            <person name="Le Tran T.C."/>
            <person name="Cha C.-J."/>
        </authorList>
    </citation>
    <scope>NUCLEOTIDE SEQUENCE [LARGE SCALE GENOMIC DNA]</scope>
    <source>
        <strain evidence="2 3">CJ43</strain>
    </source>
</reference>
<dbReference type="InterPro" id="IPR035093">
    <property type="entry name" value="RelE/ParE_toxin_dom_sf"/>
</dbReference>
<protein>
    <submittedName>
        <fullName evidence="2">Type II toxin-antitoxin system RelE/ParE family toxin</fullName>
    </submittedName>
</protein>
<dbReference type="Gene3D" id="3.30.2310.20">
    <property type="entry name" value="RelE-like"/>
    <property type="match status" value="1"/>
</dbReference>
<dbReference type="InterPro" id="IPR007712">
    <property type="entry name" value="RelE/ParE_toxin"/>
</dbReference>
<sequence length="96" mass="11576">MKFEIRWSDEAEVTFDAIYQFVSIQWNIKQAEKLRVQTLKVLEQIAVNPYLFKESEIKNVRKAFISKHTSLFYETSQQTILLVFFWDNRQNPMINI</sequence>
<evidence type="ECO:0000256" key="1">
    <source>
        <dbReference type="ARBA" id="ARBA00022649"/>
    </source>
</evidence>
<accession>A0A5C0VM22</accession>
<dbReference type="EMBL" id="CP043329">
    <property type="protein sequence ID" value="QEK52260.1"/>
    <property type="molecule type" value="Genomic_DNA"/>
</dbReference>
<organism evidence="2 3">
    <name type="scientific">Pedobacter aquae</name>
    <dbReference type="NCBI Taxonomy" id="2605747"/>
    <lineage>
        <taxon>Bacteria</taxon>
        <taxon>Pseudomonadati</taxon>
        <taxon>Bacteroidota</taxon>
        <taxon>Sphingobacteriia</taxon>
        <taxon>Sphingobacteriales</taxon>
        <taxon>Sphingobacteriaceae</taxon>
        <taxon>Pedobacter</taxon>
    </lineage>
</organism>
<evidence type="ECO:0000313" key="3">
    <source>
        <dbReference type="Proteomes" id="UP000323653"/>
    </source>
</evidence>
<evidence type="ECO:0000313" key="2">
    <source>
        <dbReference type="EMBL" id="QEK52260.1"/>
    </source>
</evidence>
<dbReference type="RefSeq" id="WP_149075074.1">
    <property type="nucleotide sequence ID" value="NZ_CP043329.1"/>
</dbReference>
<keyword evidence="1" id="KW-1277">Toxin-antitoxin system</keyword>
<name>A0A5C0VM22_9SPHI</name>